<gene>
    <name evidence="1" type="ORF">ACFFVF_08420</name>
</gene>
<dbReference type="RefSeq" id="WP_236455693.1">
    <property type="nucleotide sequence ID" value="NZ_CBCSGE010000002.1"/>
</dbReference>
<name>A0ABV5GNV6_9FLAO</name>
<sequence>MFGGIAFILEDKMCFGVIINQIILRVLDIHYEIVLETNHYNPMNFTGKTMKGFLFVDEETFQNNVFLHKVI</sequence>
<reference evidence="1 2" key="1">
    <citation type="submission" date="2024-09" db="EMBL/GenBank/DDBJ databases">
        <authorList>
            <person name="Sun Q."/>
            <person name="Mori K."/>
        </authorList>
    </citation>
    <scope>NUCLEOTIDE SEQUENCE [LARGE SCALE GENOMIC DNA]</scope>
    <source>
        <strain evidence="1 2">CECT 7955</strain>
    </source>
</reference>
<protein>
    <submittedName>
        <fullName evidence="1">TfoX/Sxy family protein</fullName>
    </submittedName>
</protein>
<proteinExistence type="predicted"/>
<dbReference type="EMBL" id="JBHMEY010000018">
    <property type="protein sequence ID" value="MFB9096535.1"/>
    <property type="molecule type" value="Genomic_DNA"/>
</dbReference>
<keyword evidence="2" id="KW-1185">Reference proteome</keyword>
<evidence type="ECO:0000313" key="2">
    <source>
        <dbReference type="Proteomes" id="UP001589607"/>
    </source>
</evidence>
<dbReference type="Proteomes" id="UP001589607">
    <property type="component" value="Unassembled WGS sequence"/>
</dbReference>
<comment type="caution">
    <text evidence="1">The sequence shown here is derived from an EMBL/GenBank/DDBJ whole genome shotgun (WGS) entry which is preliminary data.</text>
</comment>
<evidence type="ECO:0000313" key="1">
    <source>
        <dbReference type="EMBL" id="MFB9096535.1"/>
    </source>
</evidence>
<dbReference type="SUPFAM" id="SSF159894">
    <property type="entry name" value="YgaC/TfoX-N like"/>
    <property type="match status" value="1"/>
</dbReference>
<organism evidence="1 2">
    <name type="scientific">Flavobacterium jumunjinense</name>
    <dbReference type="NCBI Taxonomy" id="998845"/>
    <lineage>
        <taxon>Bacteria</taxon>
        <taxon>Pseudomonadati</taxon>
        <taxon>Bacteroidota</taxon>
        <taxon>Flavobacteriia</taxon>
        <taxon>Flavobacteriales</taxon>
        <taxon>Flavobacteriaceae</taxon>
        <taxon>Flavobacterium</taxon>
    </lineage>
</organism>
<accession>A0ABV5GNV6</accession>